<evidence type="ECO:0000313" key="10">
    <source>
        <dbReference type="Proteomes" id="UP001168524"/>
    </source>
</evidence>
<keyword evidence="3 9" id="KW-0489">Methyltransferase</keyword>
<dbReference type="RefSeq" id="WP_267981325.1">
    <property type="nucleotide sequence ID" value="NZ_JAPQKF010000006.1"/>
</dbReference>
<dbReference type="PROSITE" id="PS00092">
    <property type="entry name" value="N6_MTASE"/>
    <property type="match status" value="1"/>
</dbReference>
<evidence type="ECO:0000256" key="5">
    <source>
        <dbReference type="ARBA" id="ARBA00022691"/>
    </source>
</evidence>
<dbReference type="InterPro" id="IPR011639">
    <property type="entry name" value="MethylTrfase_TaqI-like_dom"/>
</dbReference>
<dbReference type="PANTHER" id="PTHR33841:SF5">
    <property type="entry name" value="DNA METHYLASE (MODIFICATION METHYLASE) (METHYLTRANSFERASE)-RELATED"/>
    <property type="match status" value="1"/>
</dbReference>
<dbReference type="Proteomes" id="UP001168524">
    <property type="component" value="Unassembled WGS sequence"/>
</dbReference>
<keyword evidence="5" id="KW-0949">S-adenosyl-L-methionine</keyword>
<evidence type="ECO:0000256" key="6">
    <source>
        <dbReference type="ARBA" id="ARBA00022747"/>
    </source>
</evidence>
<evidence type="ECO:0000313" key="9">
    <source>
        <dbReference type="EMBL" id="MDN0015103.1"/>
    </source>
</evidence>
<evidence type="ECO:0000256" key="3">
    <source>
        <dbReference type="ARBA" id="ARBA00022603"/>
    </source>
</evidence>
<gene>
    <name evidence="9" type="ORF">QTA56_12790</name>
</gene>
<dbReference type="EC" id="2.1.1.72" evidence="2"/>
<sequence length="449" mass="51468">MLKNKDSYLKQVISSHRLEVFEENRNFILNNPLSLSIHDLSRIAELTNSHQESTAAYYTDPMTVSTLCQNLPEFHQKTIRILEPSVGVGNILREVIAKYKDTVESIEVDAFDINHHSLEICEILMDKTFGPLTNIKINYIHDDFLQYQFHQHYDLVVGNPPFIKIKGKYKESLRAELNNSAADNSAAFFLDKAIGLAQHVALILPKYFLHNIDFSVSREKIKQLAINKIVDFGETGFKGVLIETICLFIDTQAVSENSSTQVISIPKKINILQKQADITQPTFPNWLIYIDESFQKLAAKMQFGIFTVFRDRQITSKILKSTGDIWVIKSKNIPRTGEAIYHIEDDAFIDQEHLSKLAVGQYLERDDVFLSPNMTYYPRVVKKPKGCIVNGSVAIFELKTDISISEEDLLFFASAEFEAFYRIARNHSTRSLNIDNIAIFYFGKRQHRV</sequence>
<dbReference type="Pfam" id="PF07669">
    <property type="entry name" value="Eco57I"/>
    <property type="match status" value="1"/>
</dbReference>
<reference evidence="9" key="1">
    <citation type="submission" date="2023-06" db="EMBL/GenBank/DDBJ databases">
        <title>Two novel species of Acinetobacter isolated from motorbike repairing workshop in Vietnam.</title>
        <authorList>
            <person name="Le N.T.T."/>
        </authorList>
    </citation>
    <scope>NUCLEOTIDE SEQUENCE</scope>
    <source>
        <strain evidence="9">VNH17</strain>
    </source>
</reference>
<dbReference type="EMBL" id="JAUDZE010000006">
    <property type="protein sequence ID" value="MDN0015103.1"/>
    <property type="molecule type" value="Genomic_DNA"/>
</dbReference>
<evidence type="ECO:0000256" key="4">
    <source>
        <dbReference type="ARBA" id="ARBA00022679"/>
    </source>
</evidence>
<dbReference type="InterPro" id="IPR029063">
    <property type="entry name" value="SAM-dependent_MTases_sf"/>
</dbReference>
<feature type="domain" description="Type II methyltransferase M.TaqI-like" evidence="8">
    <location>
        <begin position="133"/>
        <end position="234"/>
    </location>
</feature>
<evidence type="ECO:0000259" key="8">
    <source>
        <dbReference type="Pfam" id="PF07669"/>
    </source>
</evidence>
<protein>
    <recommendedName>
        <fullName evidence="2">site-specific DNA-methyltransferase (adenine-specific)</fullName>
        <ecNumber evidence="2">2.1.1.72</ecNumber>
    </recommendedName>
</protein>
<accession>A0ABT7WQZ5</accession>
<dbReference type="InterPro" id="IPR050953">
    <property type="entry name" value="N4_N6_ade-DNA_methylase"/>
</dbReference>
<proteinExistence type="inferred from homology"/>
<dbReference type="InterPro" id="IPR002052">
    <property type="entry name" value="DNA_methylase_N6_adenine_CS"/>
</dbReference>
<dbReference type="GO" id="GO:0008168">
    <property type="term" value="F:methyltransferase activity"/>
    <property type="evidence" value="ECO:0007669"/>
    <property type="project" value="UniProtKB-KW"/>
</dbReference>
<comment type="caution">
    <text evidence="9">The sequence shown here is derived from an EMBL/GenBank/DDBJ whole genome shotgun (WGS) entry which is preliminary data.</text>
</comment>
<name>A0ABT7WQZ5_9GAMM</name>
<keyword evidence="6" id="KW-0680">Restriction system</keyword>
<comment type="catalytic activity">
    <reaction evidence="7">
        <text>a 2'-deoxyadenosine in DNA + S-adenosyl-L-methionine = an N(6)-methyl-2'-deoxyadenosine in DNA + S-adenosyl-L-homocysteine + H(+)</text>
        <dbReference type="Rhea" id="RHEA:15197"/>
        <dbReference type="Rhea" id="RHEA-COMP:12418"/>
        <dbReference type="Rhea" id="RHEA-COMP:12419"/>
        <dbReference type="ChEBI" id="CHEBI:15378"/>
        <dbReference type="ChEBI" id="CHEBI:57856"/>
        <dbReference type="ChEBI" id="CHEBI:59789"/>
        <dbReference type="ChEBI" id="CHEBI:90615"/>
        <dbReference type="ChEBI" id="CHEBI:90616"/>
        <dbReference type="EC" id="2.1.1.72"/>
    </reaction>
</comment>
<organism evidence="9 10">
    <name type="scientific">Acinetobacter thutiue</name>
    <dbReference type="NCBI Taxonomy" id="2998078"/>
    <lineage>
        <taxon>Bacteria</taxon>
        <taxon>Pseudomonadati</taxon>
        <taxon>Pseudomonadota</taxon>
        <taxon>Gammaproteobacteria</taxon>
        <taxon>Moraxellales</taxon>
        <taxon>Moraxellaceae</taxon>
        <taxon>Acinetobacter</taxon>
    </lineage>
</organism>
<evidence type="ECO:0000256" key="2">
    <source>
        <dbReference type="ARBA" id="ARBA00011900"/>
    </source>
</evidence>
<comment type="similarity">
    <text evidence="1">Belongs to the N(4)/N(6)-methyltransferase family.</text>
</comment>
<dbReference type="CDD" id="cd02440">
    <property type="entry name" value="AdoMet_MTases"/>
    <property type="match status" value="1"/>
</dbReference>
<keyword evidence="4" id="KW-0808">Transferase</keyword>
<evidence type="ECO:0000256" key="1">
    <source>
        <dbReference type="ARBA" id="ARBA00006594"/>
    </source>
</evidence>
<dbReference type="SUPFAM" id="SSF53335">
    <property type="entry name" value="S-adenosyl-L-methionine-dependent methyltransferases"/>
    <property type="match status" value="1"/>
</dbReference>
<dbReference type="PANTHER" id="PTHR33841">
    <property type="entry name" value="DNA METHYLTRANSFERASE YEEA-RELATED"/>
    <property type="match status" value="1"/>
</dbReference>
<evidence type="ECO:0000256" key="7">
    <source>
        <dbReference type="ARBA" id="ARBA00047942"/>
    </source>
</evidence>
<dbReference type="GO" id="GO:0032259">
    <property type="term" value="P:methylation"/>
    <property type="evidence" value="ECO:0007669"/>
    <property type="project" value="UniProtKB-KW"/>
</dbReference>
<dbReference type="Gene3D" id="3.40.50.150">
    <property type="entry name" value="Vaccinia Virus protein VP39"/>
    <property type="match status" value="1"/>
</dbReference>
<keyword evidence="10" id="KW-1185">Reference proteome</keyword>